<name>A0AA43XKD5_9CLOT</name>
<dbReference type="Gene3D" id="3.20.20.70">
    <property type="entry name" value="Aldolase class I"/>
    <property type="match status" value="1"/>
</dbReference>
<accession>A0AA43XKD5</accession>
<evidence type="ECO:0000256" key="3">
    <source>
        <dbReference type="ARBA" id="ARBA00023239"/>
    </source>
</evidence>
<dbReference type="CDD" id="cd00959">
    <property type="entry name" value="DeoC"/>
    <property type="match status" value="1"/>
</dbReference>
<dbReference type="InterPro" id="IPR013785">
    <property type="entry name" value="Aldolase_TIM"/>
</dbReference>
<evidence type="ECO:0000256" key="2">
    <source>
        <dbReference type="ARBA" id="ARBA00022490"/>
    </source>
</evidence>
<evidence type="ECO:0000313" key="9">
    <source>
        <dbReference type="Proteomes" id="UP000449710"/>
    </source>
</evidence>
<dbReference type="GO" id="GO:0004139">
    <property type="term" value="F:deoxyribose-phosphate aldolase activity"/>
    <property type="evidence" value="ECO:0007669"/>
    <property type="project" value="UniProtKB-UniRule"/>
</dbReference>
<evidence type="ECO:0000256" key="5">
    <source>
        <dbReference type="ARBA" id="ARBA00048791"/>
    </source>
</evidence>
<dbReference type="InterPro" id="IPR011343">
    <property type="entry name" value="DeoC"/>
</dbReference>
<comment type="catalytic activity">
    <reaction evidence="5 7">
        <text>2-deoxy-D-ribose 5-phosphate = D-glyceraldehyde 3-phosphate + acetaldehyde</text>
        <dbReference type="Rhea" id="RHEA:12821"/>
        <dbReference type="ChEBI" id="CHEBI:15343"/>
        <dbReference type="ChEBI" id="CHEBI:59776"/>
        <dbReference type="ChEBI" id="CHEBI:62877"/>
        <dbReference type="EC" id="4.1.2.4"/>
    </reaction>
</comment>
<organism evidence="8 9">
    <name type="scientific">Isachenkonia alkalipeptolytica</name>
    <dbReference type="NCBI Taxonomy" id="2565777"/>
    <lineage>
        <taxon>Bacteria</taxon>
        <taxon>Bacillati</taxon>
        <taxon>Bacillota</taxon>
        <taxon>Clostridia</taxon>
        <taxon>Eubacteriales</taxon>
        <taxon>Clostridiaceae</taxon>
        <taxon>Isachenkonia</taxon>
    </lineage>
</organism>
<sequence length="223" mass="24049">MKSIEKYLDHTALKADTRLGDIEKLVKEAIEYNFYAVCVNGAYVEKAKELLKDTEVKVAAVVGFPLGASTTETKVFETENAIMKGAEEIDMVINISALKDGFHNYVFNDIKAVVDIAKGKAAVKVIIETALLSDDEKIKVCELAKEAKADFVKTSTGFSTAGATKEDVALMKKTVGPDVEVKASGGIRDFAKAKEMIAAGATRIGASASVDIVEEFEKEQKSK</sequence>
<feature type="active site" description="Proton donor/acceptor" evidence="7">
    <location>
        <position position="90"/>
    </location>
</feature>
<dbReference type="AlphaFoldDB" id="A0AA43XKD5"/>
<dbReference type="GO" id="GO:0016052">
    <property type="term" value="P:carbohydrate catabolic process"/>
    <property type="evidence" value="ECO:0007669"/>
    <property type="project" value="TreeGrafter"/>
</dbReference>
<dbReference type="PIRSF" id="PIRSF001357">
    <property type="entry name" value="DeoC"/>
    <property type="match status" value="1"/>
</dbReference>
<comment type="function">
    <text evidence="6 7">Catalyzes a reversible aldol reaction between acetaldehyde and D-glyceraldehyde 3-phosphate to generate 2-deoxy-D-ribose 5-phosphate.</text>
</comment>
<dbReference type="EC" id="4.1.2.4" evidence="7"/>
<comment type="subcellular location">
    <subcellularLocation>
        <location evidence="7">Cytoplasm</location>
    </subcellularLocation>
</comment>
<evidence type="ECO:0000313" key="8">
    <source>
        <dbReference type="EMBL" id="NBG88510.1"/>
    </source>
</evidence>
<keyword evidence="2 7" id="KW-0963">Cytoplasm</keyword>
<evidence type="ECO:0000256" key="4">
    <source>
        <dbReference type="ARBA" id="ARBA00023270"/>
    </source>
</evidence>
<dbReference type="InterPro" id="IPR028581">
    <property type="entry name" value="DeoC_typeI"/>
</dbReference>
<dbReference type="Proteomes" id="UP000449710">
    <property type="component" value="Unassembled WGS sequence"/>
</dbReference>
<dbReference type="SMART" id="SM01133">
    <property type="entry name" value="DeoC"/>
    <property type="match status" value="1"/>
</dbReference>
<comment type="caution">
    <text evidence="8">The sequence shown here is derived from an EMBL/GenBank/DDBJ whole genome shotgun (WGS) entry which is preliminary data.</text>
</comment>
<dbReference type="SUPFAM" id="SSF51569">
    <property type="entry name" value="Aldolase"/>
    <property type="match status" value="1"/>
</dbReference>
<gene>
    <name evidence="7 8" type="primary">deoC</name>
    <name evidence="8" type="ORF">ISALK_08345</name>
</gene>
<evidence type="ECO:0000256" key="7">
    <source>
        <dbReference type="HAMAP-Rule" id="MF_00114"/>
    </source>
</evidence>
<comment type="similarity">
    <text evidence="1 7">Belongs to the DeoC/FbaB aldolase family. DeoC type 1 subfamily.</text>
</comment>
<feature type="active site" description="Proton donor/acceptor" evidence="7">
    <location>
        <position position="182"/>
    </location>
</feature>
<proteinExistence type="inferred from homology"/>
<reference evidence="8 9" key="1">
    <citation type="submission" date="2019-04" db="EMBL/GenBank/DDBJ databases">
        <title>Isachenkonia alkalipeptolytica gen. nov. sp. nov. a new anaerobic, alkiliphilic organothrophic bacterium capable to reduce synthesized ferrihydrite isolated from a soda lake.</title>
        <authorList>
            <person name="Toshchakov S.V."/>
            <person name="Zavarzina D.G."/>
            <person name="Zhilina T.N."/>
            <person name="Kostrikina N.A."/>
            <person name="Kublanov I.V."/>
        </authorList>
    </citation>
    <scope>NUCLEOTIDE SEQUENCE [LARGE SCALE GENOMIC DNA]</scope>
    <source>
        <strain evidence="8 9">Z-1701</strain>
    </source>
</reference>
<dbReference type="RefSeq" id="WP_160721178.1">
    <property type="nucleotide sequence ID" value="NZ_SUMG01000008.1"/>
</dbReference>
<dbReference type="GO" id="GO:0009264">
    <property type="term" value="P:deoxyribonucleotide catabolic process"/>
    <property type="evidence" value="ECO:0007669"/>
    <property type="project" value="UniProtKB-UniRule"/>
</dbReference>
<dbReference type="NCBIfam" id="TIGR00126">
    <property type="entry name" value="deoC"/>
    <property type="match status" value="1"/>
</dbReference>
<dbReference type="HAMAP" id="MF_00114">
    <property type="entry name" value="DeoC_type1"/>
    <property type="match status" value="1"/>
</dbReference>
<dbReference type="FunFam" id="3.20.20.70:FF:000044">
    <property type="entry name" value="Deoxyribose-phosphate aldolase"/>
    <property type="match status" value="1"/>
</dbReference>
<keyword evidence="3 7" id="KW-0456">Lyase</keyword>
<dbReference type="PANTHER" id="PTHR10889:SF1">
    <property type="entry name" value="DEOXYRIBOSE-PHOSPHATE ALDOLASE"/>
    <property type="match status" value="1"/>
</dbReference>
<dbReference type="GO" id="GO:0005737">
    <property type="term" value="C:cytoplasm"/>
    <property type="evidence" value="ECO:0007669"/>
    <property type="project" value="UniProtKB-SubCell"/>
</dbReference>
<feature type="active site" description="Schiff-base intermediate with acetaldehyde" evidence="7">
    <location>
        <position position="153"/>
    </location>
</feature>
<keyword evidence="4 7" id="KW-0704">Schiff base</keyword>
<dbReference type="InterPro" id="IPR002915">
    <property type="entry name" value="DeoC/FbaB/LacD_aldolase"/>
</dbReference>
<dbReference type="PANTHER" id="PTHR10889">
    <property type="entry name" value="DEOXYRIBOSE-PHOSPHATE ALDOLASE"/>
    <property type="match status" value="1"/>
</dbReference>
<protein>
    <recommendedName>
        <fullName evidence="7">Deoxyribose-phosphate aldolase</fullName>
        <shortName evidence="7">DERA</shortName>
        <ecNumber evidence="7">4.1.2.4</ecNumber>
    </recommendedName>
    <alternativeName>
        <fullName evidence="7">2-deoxy-D-ribose 5-phosphate aldolase</fullName>
    </alternativeName>
    <alternativeName>
        <fullName evidence="7">Phosphodeoxyriboaldolase</fullName>
        <shortName evidence="7">Deoxyriboaldolase</shortName>
    </alternativeName>
</protein>
<dbReference type="EMBL" id="SUMG01000008">
    <property type="protein sequence ID" value="NBG88510.1"/>
    <property type="molecule type" value="Genomic_DNA"/>
</dbReference>
<evidence type="ECO:0000256" key="6">
    <source>
        <dbReference type="ARBA" id="ARBA00056337"/>
    </source>
</evidence>
<keyword evidence="9" id="KW-1185">Reference proteome</keyword>
<dbReference type="Pfam" id="PF01791">
    <property type="entry name" value="DeoC"/>
    <property type="match status" value="1"/>
</dbReference>
<comment type="pathway">
    <text evidence="7">Carbohydrate degradation; 2-deoxy-D-ribose 1-phosphate degradation; D-glyceraldehyde 3-phosphate and acetaldehyde from 2-deoxy-alpha-D-ribose 1-phosphate: step 2/2.</text>
</comment>
<evidence type="ECO:0000256" key="1">
    <source>
        <dbReference type="ARBA" id="ARBA00010936"/>
    </source>
</evidence>
<dbReference type="GO" id="GO:0006018">
    <property type="term" value="P:2-deoxyribose 1-phosphate catabolic process"/>
    <property type="evidence" value="ECO:0007669"/>
    <property type="project" value="UniProtKB-UniRule"/>
</dbReference>